<evidence type="ECO:0000256" key="1">
    <source>
        <dbReference type="SAM" id="MobiDB-lite"/>
    </source>
</evidence>
<feature type="region of interest" description="Disordered" evidence="1">
    <location>
        <begin position="93"/>
        <end position="120"/>
    </location>
</feature>
<organism evidence="2 3">
    <name type="scientific">Micromonospora sonneratiae</name>
    <dbReference type="NCBI Taxonomy" id="1184706"/>
    <lineage>
        <taxon>Bacteria</taxon>
        <taxon>Bacillati</taxon>
        <taxon>Actinomycetota</taxon>
        <taxon>Actinomycetes</taxon>
        <taxon>Micromonosporales</taxon>
        <taxon>Micromonosporaceae</taxon>
        <taxon>Micromonospora</taxon>
    </lineage>
</organism>
<dbReference type="Proteomes" id="UP001597260">
    <property type="component" value="Unassembled WGS sequence"/>
</dbReference>
<evidence type="ECO:0000313" key="2">
    <source>
        <dbReference type="EMBL" id="MFD1326023.1"/>
    </source>
</evidence>
<feature type="compositionally biased region" description="Acidic residues" evidence="1">
    <location>
        <begin position="111"/>
        <end position="120"/>
    </location>
</feature>
<proteinExistence type="predicted"/>
<dbReference type="EMBL" id="JBHTMP010000111">
    <property type="protein sequence ID" value="MFD1326023.1"/>
    <property type="molecule type" value="Genomic_DNA"/>
</dbReference>
<comment type="caution">
    <text evidence="2">The sequence shown here is derived from an EMBL/GenBank/DDBJ whole genome shotgun (WGS) entry which is preliminary data.</text>
</comment>
<protein>
    <submittedName>
        <fullName evidence="2">Uncharacterized protein</fullName>
    </submittedName>
</protein>
<feature type="compositionally biased region" description="Basic and acidic residues" evidence="1">
    <location>
        <begin position="51"/>
        <end position="62"/>
    </location>
</feature>
<gene>
    <name evidence="2" type="ORF">ACFQ4H_33590</name>
</gene>
<name>A0ABW3YQ72_9ACTN</name>
<dbReference type="RefSeq" id="WP_377579097.1">
    <property type="nucleotide sequence ID" value="NZ_JBHTMP010000111.1"/>
</dbReference>
<feature type="region of interest" description="Disordered" evidence="1">
    <location>
        <begin position="40"/>
        <end position="76"/>
    </location>
</feature>
<evidence type="ECO:0000313" key="3">
    <source>
        <dbReference type="Proteomes" id="UP001597260"/>
    </source>
</evidence>
<sequence length="120" mass="12384">MKRAGHIALAMAVGYVLGRRRKLRAAFVLGAAAATGRLGKGPVAHLLDGNQDGKDQEGKDKGSQGPLHRLGDAGKAAARTAIGKPVDLLTERLNSGAEALRHGGRQRGGEPGDDQSDGSR</sequence>
<keyword evidence="3" id="KW-1185">Reference proteome</keyword>
<accession>A0ABW3YQ72</accession>
<reference evidence="3" key="1">
    <citation type="journal article" date="2019" name="Int. J. Syst. Evol. Microbiol.">
        <title>The Global Catalogue of Microorganisms (GCM) 10K type strain sequencing project: providing services to taxonomists for standard genome sequencing and annotation.</title>
        <authorList>
            <consortium name="The Broad Institute Genomics Platform"/>
            <consortium name="The Broad Institute Genome Sequencing Center for Infectious Disease"/>
            <person name="Wu L."/>
            <person name="Ma J."/>
        </authorList>
    </citation>
    <scope>NUCLEOTIDE SEQUENCE [LARGE SCALE GENOMIC DNA]</scope>
    <source>
        <strain evidence="3">JCM 31037</strain>
    </source>
</reference>